<dbReference type="GO" id="GO:0031267">
    <property type="term" value="F:small GTPase binding"/>
    <property type="evidence" value="ECO:0007669"/>
    <property type="project" value="InterPro"/>
</dbReference>
<sequence>INKIIGFGPSLLQVVMLNDVPIPVRQAGAVYLKNMITKGWHDKEAEEGAIQRFNIHEQDRAMIRDIIVEAIVQAPDMLRIQLCLALKIITKCDFPTRWTQVIDKIHIYLQNPDPSKWMGALLCLYSFIENYEYYPADKRGPLIEAMNLLLPVLYNIMMTLQNDQSAKSVLIQYQILKSYFALVKYTISLTLLTKEVFTKWMEILRIISEKPIPEHTLQVEEDERMELPWWKIKKWAIHILCRLFESYGTAEYTQFEKWYLSTFTGGILAVLLRILDQYRNKMYVSPRVLLQSLSYIDHCVSHSHSWKLLKPHMFAIIQDVLFPMLSYTEADEEIWNTYPIEYIRMKYDIFEDFVSPITAAQTLLISSCKKRKHMLVRLPHDRHAPRHSDEEEELPGRDQLPAEPIRLPRVPQPPGAHACARLLGAEVLRLLPVQER</sequence>
<evidence type="ECO:0000313" key="9">
    <source>
        <dbReference type="EMBL" id="KOB51921.1"/>
    </source>
</evidence>
<evidence type="ECO:0000256" key="4">
    <source>
        <dbReference type="ARBA" id="ARBA00022490"/>
    </source>
</evidence>
<dbReference type="GO" id="GO:0005829">
    <property type="term" value="C:cytosol"/>
    <property type="evidence" value="ECO:0007669"/>
    <property type="project" value="TreeGrafter"/>
</dbReference>
<protein>
    <submittedName>
        <fullName evidence="9">Importin-7</fullName>
    </submittedName>
</protein>
<evidence type="ECO:0000259" key="8">
    <source>
        <dbReference type="PROSITE" id="PS50166"/>
    </source>
</evidence>
<feature type="domain" description="Importin N-terminal" evidence="8">
    <location>
        <begin position="1"/>
        <end position="73"/>
    </location>
</feature>
<evidence type="ECO:0000256" key="1">
    <source>
        <dbReference type="ARBA" id="ARBA00004123"/>
    </source>
</evidence>
<feature type="region of interest" description="Disordered" evidence="7">
    <location>
        <begin position="379"/>
        <end position="409"/>
    </location>
</feature>
<dbReference type="EMBL" id="JTDY01015964">
    <property type="protein sequence ID" value="KOB51921.1"/>
    <property type="molecule type" value="Genomic_DNA"/>
</dbReference>
<dbReference type="Pfam" id="PF03810">
    <property type="entry name" value="IBN_N"/>
    <property type="match status" value="1"/>
</dbReference>
<dbReference type="SUPFAM" id="SSF48371">
    <property type="entry name" value="ARM repeat"/>
    <property type="match status" value="1"/>
</dbReference>
<keyword evidence="10" id="KW-1185">Reference proteome</keyword>
<proteinExistence type="predicted"/>
<evidence type="ECO:0000313" key="10">
    <source>
        <dbReference type="Proteomes" id="UP000037510"/>
    </source>
</evidence>
<dbReference type="PROSITE" id="PS50166">
    <property type="entry name" value="IMPORTIN_B_NT"/>
    <property type="match status" value="1"/>
</dbReference>
<comment type="subcellular location">
    <subcellularLocation>
        <location evidence="2">Cytoplasm</location>
    </subcellularLocation>
    <subcellularLocation>
        <location evidence="1">Nucleus</location>
    </subcellularLocation>
</comment>
<dbReference type="InterPro" id="IPR016024">
    <property type="entry name" value="ARM-type_fold"/>
</dbReference>
<keyword evidence="5" id="KW-0653">Protein transport</keyword>
<dbReference type="GO" id="GO:0006606">
    <property type="term" value="P:protein import into nucleus"/>
    <property type="evidence" value="ECO:0007669"/>
    <property type="project" value="TreeGrafter"/>
</dbReference>
<dbReference type="PANTHER" id="PTHR10997">
    <property type="entry name" value="IMPORTIN-7, 8, 11"/>
    <property type="match status" value="1"/>
</dbReference>
<reference evidence="9 10" key="1">
    <citation type="journal article" date="2015" name="Genome Biol. Evol.">
        <title>The genome of winter moth (Operophtera brumata) provides a genomic perspective on sexual dimorphism and phenology.</title>
        <authorList>
            <person name="Derks M.F."/>
            <person name="Smit S."/>
            <person name="Salis L."/>
            <person name="Schijlen E."/>
            <person name="Bossers A."/>
            <person name="Mateman C."/>
            <person name="Pijl A.S."/>
            <person name="de Ridder D."/>
            <person name="Groenen M.A."/>
            <person name="Visser M.E."/>
            <person name="Megens H.J."/>
        </authorList>
    </citation>
    <scope>NUCLEOTIDE SEQUENCE [LARGE SCALE GENOMIC DNA]</scope>
    <source>
        <strain evidence="9">WM2013NL</strain>
        <tissue evidence="9">Head and thorax</tissue>
    </source>
</reference>
<evidence type="ECO:0000256" key="7">
    <source>
        <dbReference type="SAM" id="MobiDB-lite"/>
    </source>
</evidence>
<dbReference type="PANTHER" id="PTHR10997:SF18">
    <property type="entry name" value="D-IMPORTIN 7_RANBP7"/>
    <property type="match status" value="1"/>
</dbReference>
<dbReference type="Proteomes" id="UP000037510">
    <property type="component" value="Unassembled WGS sequence"/>
</dbReference>
<dbReference type="SMART" id="SM00913">
    <property type="entry name" value="IBN_N"/>
    <property type="match status" value="1"/>
</dbReference>
<keyword evidence="3" id="KW-0813">Transport</keyword>
<dbReference type="InterPro" id="IPR011989">
    <property type="entry name" value="ARM-like"/>
</dbReference>
<comment type="caution">
    <text evidence="9">The sequence shown here is derived from an EMBL/GenBank/DDBJ whole genome shotgun (WGS) entry which is preliminary data.</text>
</comment>
<gene>
    <name evidence="9" type="ORF">OBRU01_26889</name>
</gene>
<feature type="non-terminal residue" evidence="9">
    <location>
        <position position="1"/>
    </location>
</feature>
<dbReference type="AlphaFoldDB" id="A0A0L7K282"/>
<feature type="compositionally biased region" description="Basic and acidic residues" evidence="7">
    <location>
        <begin position="379"/>
        <end position="389"/>
    </location>
</feature>
<dbReference type="STRING" id="104452.A0A0L7K282"/>
<dbReference type="Gene3D" id="1.25.10.10">
    <property type="entry name" value="Leucine-rich Repeat Variant"/>
    <property type="match status" value="1"/>
</dbReference>
<dbReference type="GO" id="GO:0005635">
    <property type="term" value="C:nuclear envelope"/>
    <property type="evidence" value="ECO:0007669"/>
    <property type="project" value="TreeGrafter"/>
</dbReference>
<name>A0A0L7K282_OPEBR</name>
<keyword evidence="6" id="KW-0539">Nucleus</keyword>
<keyword evidence="4" id="KW-0963">Cytoplasm</keyword>
<organism evidence="9 10">
    <name type="scientific">Operophtera brumata</name>
    <name type="common">Winter moth</name>
    <name type="synonym">Phalaena brumata</name>
    <dbReference type="NCBI Taxonomy" id="104452"/>
    <lineage>
        <taxon>Eukaryota</taxon>
        <taxon>Metazoa</taxon>
        <taxon>Ecdysozoa</taxon>
        <taxon>Arthropoda</taxon>
        <taxon>Hexapoda</taxon>
        <taxon>Insecta</taxon>
        <taxon>Pterygota</taxon>
        <taxon>Neoptera</taxon>
        <taxon>Endopterygota</taxon>
        <taxon>Lepidoptera</taxon>
        <taxon>Glossata</taxon>
        <taxon>Ditrysia</taxon>
        <taxon>Geometroidea</taxon>
        <taxon>Geometridae</taxon>
        <taxon>Larentiinae</taxon>
        <taxon>Operophtera</taxon>
    </lineage>
</organism>
<evidence type="ECO:0000256" key="6">
    <source>
        <dbReference type="ARBA" id="ARBA00023242"/>
    </source>
</evidence>
<dbReference type="InterPro" id="IPR001494">
    <property type="entry name" value="Importin-beta_N"/>
</dbReference>
<evidence type="ECO:0000256" key="5">
    <source>
        <dbReference type="ARBA" id="ARBA00022927"/>
    </source>
</evidence>
<evidence type="ECO:0000256" key="3">
    <source>
        <dbReference type="ARBA" id="ARBA00022448"/>
    </source>
</evidence>
<evidence type="ECO:0000256" key="2">
    <source>
        <dbReference type="ARBA" id="ARBA00004496"/>
    </source>
</evidence>
<accession>A0A0L7K282</accession>